<dbReference type="Pfam" id="PF12974">
    <property type="entry name" value="Phosphonate-bd"/>
    <property type="match status" value="1"/>
</dbReference>
<comment type="caution">
    <text evidence="1">The sequence shown here is derived from an EMBL/GenBank/DDBJ whole genome shotgun (WGS) entry which is preliminary data.</text>
</comment>
<name>A0A934SZ60_9BURK</name>
<dbReference type="AlphaFoldDB" id="A0A934SZ60"/>
<gene>
    <name evidence="1" type="ORF">JJB74_27310</name>
</gene>
<reference evidence="1" key="1">
    <citation type="submission" date="2021-01" db="EMBL/GenBank/DDBJ databases">
        <title>Genome sequence of strain Noviherbaspirillum sp. DKR-6.</title>
        <authorList>
            <person name="Chaudhary D.K."/>
        </authorList>
    </citation>
    <scope>NUCLEOTIDE SEQUENCE</scope>
    <source>
        <strain evidence="1">DKR-6</strain>
    </source>
</reference>
<evidence type="ECO:0000313" key="2">
    <source>
        <dbReference type="Proteomes" id="UP000622890"/>
    </source>
</evidence>
<sequence>MLIGPVYARDTVLAVNEGTTYQDPDSAPFHVRYQGLADLLSRELKRPVKVVQVDKYDRLEKGLAEEQYDMAFVHPAHIALRAVKSGAYQGVGTAKGYTDYRARVLVAKDSPLKTMADLRGKKLGVPSMESITTVMFVASLRQMHLPQPEKQLTATRYQDAVPFMVTQGFVDAGVTGSAAVANEWKRGGGRILGETRPIAIKQFLVSKQLADADRSRVGAVLLGLSGSDEGRSALAKIGIAGFAPWDAGAMNEATAELGL</sequence>
<organism evidence="1 2">
    <name type="scientific">Noviherbaspirillum pedocola</name>
    <dbReference type="NCBI Taxonomy" id="2801341"/>
    <lineage>
        <taxon>Bacteria</taxon>
        <taxon>Pseudomonadati</taxon>
        <taxon>Pseudomonadota</taxon>
        <taxon>Betaproteobacteria</taxon>
        <taxon>Burkholderiales</taxon>
        <taxon>Oxalobacteraceae</taxon>
        <taxon>Noviherbaspirillum</taxon>
    </lineage>
</organism>
<dbReference type="Proteomes" id="UP000622890">
    <property type="component" value="Unassembled WGS sequence"/>
</dbReference>
<dbReference type="PANTHER" id="PTHR35841:SF1">
    <property type="entry name" value="PHOSPHONATES-BINDING PERIPLASMIC PROTEIN"/>
    <property type="match status" value="1"/>
</dbReference>
<evidence type="ECO:0000313" key="1">
    <source>
        <dbReference type="EMBL" id="MBK4738348.1"/>
    </source>
</evidence>
<keyword evidence="2" id="KW-1185">Reference proteome</keyword>
<protein>
    <submittedName>
        <fullName evidence="1">Phosphate/phosphite/phosphonate ABC transporter substrate-binding protein</fullName>
    </submittedName>
</protein>
<proteinExistence type="predicted"/>
<dbReference type="PANTHER" id="PTHR35841">
    <property type="entry name" value="PHOSPHONATES-BINDING PERIPLASMIC PROTEIN"/>
    <property type="match status" value="1"/>
</dbReference>
<accession>A0A934SZ60</accession>
<dbReference type="Gene3D" id="3.40.190.10">
    <property type="entry name" value="Periplasmic binding protein-like II"/>
    <property type="match status" value="2"/>
</dbReference>
<dbReference type="EMBL" id="JAEPBG010000020">
    <property type="protein sequence ID" value="MBK4738348.1"/>
    <property type="molecule type" value="Genomic_DNA"/>
</dbReference>
<dbReference type="SUPFAM" id="SSF53850">
    <property type="entry name" value="Periplasmic binding protein-like II"/>
    <property type="match status" value="1"/>
</dbReference>